<dbReference type="InterPro" id="IPR011013">
    <property type="entry name" value="Gal_mutarotase_sf_dom"/>
</dbReference>
<dbReference type="InterPro" id="IPR051816">
    <property type="entry name" value="Glycosyl_Hydrolase_31"/>
</dbReference>
<dbReference type="EMBL" id="QRXY01000024">
    <property type="protein sequence ID" value="RGU42911.1"/>
    <property type="molecule type" value="Genomic_DNA"/>
</dbReference>
<comment type="similarity">
    <text evidence="1 2">Belongs to the glycosyl hydrolase 31 family.</text>
</comment>
<evidence type="ECO:0000313" key="6">
    <source>
        <dbReference type="EMBL" id="RGU42911.1"/>
    </source>
</evidence>
<evidence type="ECO:0000259" key="3">
    <source>
        <dbReference type="Pfam" id="PF01055"/>
    </source>
</evidence>
<dbReference type="InterPro" id="IPR017853">
    <property type="entry name" value="GH"/>
</dbReference>
<comment type="caution">
    <text evidence="6">The sequence shown here is derived from an EMBL/GenBank/DDBJ whole genome shotgun (WGS) entry which is preliminary data.</text>
</comment>
<evidence type="ECO:0000256" key="2">
    <source>
        <dbReference type="RuleBase" id="RU361185"/>
    </source>
</evidence>
<dbReference type="InterPro" id="IPR013780">
    <property type="entry name" value="Glyco_hydro_b"/>
</dbReference>
<accession>A0A412SZ22</accession>
<dbReference type="InterPro" id="IPR025887">
    <property type="entry name" value="Glyco_hydro_31_N_dom"/>
</dbReference>
<reference evidence="6 7" key="1">
    <citation type="submission" date="2018-08" db="EMBL/GenBank/DDBJ databases">
        <title>A genome reference for cultivated species of the human gut microbiota.</title>
        <authorList>
            <person name="Zou Y."/>
            <person name="Xue W."/>
            <person name="Luo G."/>
        </authorList>
    </citation>
    <scope>NUCLEOTIDE SEQUENCE [LARGE SCALE GENOMIC DNA]</scope>
    <source>
        <strain evidence="6 7">AF16-31</strain>
    </source>
</reference>
<dbReference type="InterPro" id="IPR048395">
    <property type="entry name" value="Glyco_hydro_31_C"/>
</dbReference>
<dbReference type="PANTHER" id="PTHR43863:SF2">
    <property type="entry name" value="MALTASE-GLUCOAMYLASE"/>
    <property type="match status" value="1"/>
</dbReference>
<dbReference type="SUPFAM" id="SSF74650">
    <property type="entry name" value="Galactose mutarotase-like"/>
    <property type="match status" value="1"/>
</dbReference>
<evidence type="ECO:0000313" key="7">
    <source>
        <dbReference type="Proteomes" id="UP000285693"/>
    </source>
</evidence>
<dbReference type="GO" id="GO:0030246">
    <property type="term" value="F:carbohydrate binding"/>
    <property type="evidence" value="ECO:0007669"/>
    <property type="project" value="InterPro"/>
</dbReference>
<evidence type="ECO:0000256" key="1">
    <source>
        <dbReference type="ARBA" id="ARBA00007806"/>
    </source>
</evidence>
<dbReference type="RefSeq" id="WP_117824562.1">
    <property type="nucleotide sequence ID" value="NZ_QRXY01000024.1"/>
</dbReference>
<feature type="domain" description="Glycosyl hydrolase family 31 C-terminal" evidence="5">
    <location>
        <begin position="565"/>
        <end position="649"/>
    </location>
</feature>
<dbReference type="Pfam" id="PF21365">
    <property type="entry name" value="Glyco_hydro_31_3rd"/>
    <property type="match status" value="1"/>
</dbReference>
<keyword evidence="2" id="KW-0378">Hydrolase</keyword>
<dbReference type="GO" id="GO:0004553">
    <property type="term" value="F:hydrolase activity, hydrolyzing O-glycosyl compounds"/>
    <property type="evidence" value="ECO:0007669"/>
    <property type="project" value="InterPro"/>
</dbReference>
<sequence length="662" mass="77191">MVRTAQNKIFIFREGEKVQIEAYGEHIIRVRASKGEIEDLNWTLLPPKEDRASVSEEGDNVVLENGRIRAVVSSDGKIAFKNQAGEVLFEELWRNERDIDARALKGHVGGSSHIELHLRQYAGEHFYGLGQEAHDLFDLKGATLDLCQQNTKSTIPFVMSSRGYGFIWNNPAIGRVEFGTSGTRWVAESARQMDYLVIAGDTPGEIEHRYCEVTGYAPEFPEWATGLWQSKLRYETQDELMEVAREYKRRGITPSIIVCDYFHWPQQGEWKFDKKYWPEPEKMVKELNEMGIRLLVSIWPTVDPRSENYIEMRDQNMLIRSERGPGTLMYCRGPETYYDPTNPEARKFVWNKAKENYYNLGIRNFWLDEAEPEITPYDYDNLRYWIGNGMEVSSLYPFYYAKTFYDGQKEEGQDEIVNLIRCAFLGSQRFGTVLWSGDICSDFDSLRRQIKTGLHVAISGIPWWTTDIGGFHGGDPNSEEYRECLIRWFQFGAFCPVFRMHGFRFKPDRPVVSPMSMDTFCYSGGPNEIWSYGEEAYEILKKYVDIRESLRPYIYQNLKKASEDGTPIMRPLFYDYPDEANYEIFDQYMFGPDLMVCPVYELNRRERKVYLPKGTEWIDSQSRQIYEGGQWIKVLAPLESIPIFIRKGAKIDQTFFRNGKGY</sequence>
<feature type="domain" description="Glycoside hydrolase family 31 TIM barrel" evidence="3">
    <location>
        <begin position="219"/>
        <end position="556"/>
    </location>
</feature>
<protein>
    <submittedName>
        <fullName evidence="6">DUF4968 domain-containing protein</fullName>
    </submittedName>
</protein>
<dbReference type="Pfam" id="PF01055">
    <property type="entry name" value="Glyco_hydro_31_2nd"/>
    <property type="match status" value="1"/>
</dbReference>
<dbReference type="Gene3D" id="2.60.40.1760">
    <property type="entry name" value="glycosyl hydrolase (family 31)"/>
    <property type="match status" value="1"/>
</dbReference>
<evidence type="ECO:0000259" key="4">
    <source>
        <dbReference type="Pfam" id="PF13802"/>
    </source>
</evidence>
<name>A0A412SZ22_9FIRM</name>
<feature type="domain" description="Glycoside hydrolase family 31 N-terminal" evidence="4">
    <location>
        <begin position="18"/>
        <end position="173"/>
    </location>
</feature>
<dbReference type="Gene3D" id="3.20.20.80">
    <property type="entry name" value="Glycosidases"/>
    <property type="match status" value="1"/>
</dbReference>
<dbReference type="PANTHER" id="PTHR43863">
    <property type="entry name" value="HYDROLASE, PUTATIVE (AFU_ORTHOLOGUE AFUA_1G03140)-RELATED"/>
    <property type="match status" value="1"/>
</dbReference>
<organism evidence="6 7">
    <name type="scientific">Coprococcus comes</name>
    <dbReference type="NCBI Taxonomy" id="410072"/>
    <lineage>
        <taxon>Bacteria</taxon>
        <taxon>Bacillati</taxon>
        <taxon>Bacillota</taxon>
        <taxon>Clostridia</taxon>
        <taxon>Lachnospirales</taxon>
        <taxon>Lachnospiraceae</taxon>
        <taxon>Coprococcus</taxon>
    </lineage>
</organism>
<dbReference type="SUPFAM" id="SSF51445">
    <property type="entry name" value="(Trans)glycosidases"/>
    <property type="match status" value="1"/>
</dbReference>
<dbReference type="CDD" id="cd06591">
    <property type="entry name" value="GH31_xylosidase_XylS"/>
    <property type="match status" value="1"/>
</dbReference>
<dbReference type="Proteomes" id="UP000285693">
    <property type="component" value="Unassembled WGS sequence"/>
</dbReference>
<evidence type="ECO:0000259" key="5">
    <source>
        <dbReference type="Pfam" id="PF21365"/>
    </source>
</evidence>
<dbReference type="SUPFAM" id="SSF51011">
    <property type="entry name" value="Glycosyl hydrolase domain"/>
    <property type="match status" value="1"/>
</dbReference>
<dbReference type="CDD" id="cd14752">
    <property type="entry name" value="GH31_N"/>
    <property type="match status" value="1"/>
</dbReference>
<gene>
    <name evidence="6" type="ORF">DWW65_14480</name>
</gene>
<keyword evidence="2" id="KW-0326">Glycosidase</keyword>
<dbReference type="Pfam" id="PF13802">
    <property type="entry name" value="Gal_mutarotas_2"/>
    <property type="match status" value="1"/>
</dbReference>
<dbReference type="AlphaFoldDB" id="A0A412SZ22"/>
<dbReference type="InterPro" id="IPR000322">
    <property type="entry name" value="Glyco_hydro_31_TIM"/>
</dbReference>
<dbReference type="Gene3D" id="2.60.40.1180">
    <property type="entry name" value="Golgi alpha-mannosidase II"/>
    <property type="match status" value="1"/>
</dbReference>
<dbReference type="GO" id="GO:0005975">
    <property type="term" value="P:carbohydrate metabolic process"/>
    <property type="evidence" value="ECO:0007669"/>
    <property type="project" value="InterPro"/>
</dbReference>
<proteinExistence type="inferred from homology"/>